<gene>
    <name evidence="2" type="ORF">BCR41DRAFT_418260</name>
</gene>
<feature type="region of interest" description="Disordered" evidence="1">
    <location>
        <begin position="240"/>
        <end position="283"/>
    </location>
</feature>
<evidence type="ECO:0000256" key="1">
    <source>
        <dbReference type="SAM" id="MobiDB-lite"/>
    </source>
</evidence>
<comment type="caution">
    <text evidence="2">The sequence shown here is derived from an EMBL/GenBank/DDBJ whole genome shotgun (WGS) entry which is preliminary data.</text>
</comment>
<accession>A0A1Y2H2B1</accession>
<dbReference type="InterPro" id="IPR022185">
    <property type="entry name" value="DUF3712"/>
</dbReference>
<protein>
    <submittedName>
        <fullName evidence="2">Uncharacterized protein</fullName>
    </submittedName>
</protein>
<dbReference type="AlphaFoldDB" id="A0A1Y2H2B1"/>
<dbReference type="InParanoid" id="A0A1Y2H2B1"/>
<dbReference type="Pfam" id="PF12505">
    <property type="entry name" value="DUF3712"/>
    <property type="match status" value="1"/>
</dbReference>
<feature type="compositionally biased region" description="Basic and acidic residues" evidence="1">
    <location>
        <begin position="254"/>
        <end position="269"/>
    </location>
</feature>
<dbReference type="STRING" id="64571.A0A1Y2H2B1"/>
<sequence>MFLDKIKQKFDLSVVKNIELEDMAIDFTGPDDWTSTLSSDHMIARLTHIPGFTWPIQQVRLRVVIHDKGIDLGQLVSPYQPASVSGGIVTSRISNSLMTIFQTSTSQAGFSEFVGALATKDHHTFVIKGSADIIFNLGFLGIHSIKGVDFLSDLTLRGLNNLPDIKCADIVIGTSATGLPEQQKPYELLLKTNLEIHNPSQLSLSLGDLTLAVFFPSTENLNQPYTIKDPRHEIIDQNKDLQRQQQEGQTQQPRQEEIQHQRQEQEQEPRQAQAQQDSDEKHEKHGMYGHYIGTIALENLSLQLGANKDCSAIIKLDTSLDGTKLFLRAIACEPQIVLLKGFQQTSKKEALAAGLRSFATSLFIPSFTPPPLPTPIKIERQ</sequence>
<evidence type="ECO:0000313" key="2">
    <source>
        <dbReference type="EMBL" id="ORZ28154.1"/>
    </source>
</evidence>
<dbReference type="EMBL" id="MCFF01000002">
    <property type="protein sequence ID" value="ORZ28154.1"/>
    <property type="molecule type" value="Genomic_DNA"/>
</dbReference>
<name>A0A1Y2H2B1_9FUNG</name>
<proteinExistence type="predicted"/>
<organism evidence="2 3">
    <name type="scientific">Lobosporangium transversale</name>
    <dbReference type="NCBI Taxonomy" id="64571"/>
    <lineage>
        <taxon>Eukaryota</taxon>
        <taxon>Fungi</taxon>
        <taxon>Fungi incertae sedis</taxon>
        <taxon>Mucoromycota</taxon>
        <taxon>Mortierellomycotina</taxon>
        <taxon>Mortierellomycetes</taxon>
        <taxon>Mortierellales</taxon>
        <taxon>Mortierellaceae</taxon>
        <taxon>Lobosporangium</taxon>
    </lineage>
</organism>
<reference evidence="2 3" key="1">
    <citation type="submission" date="2016-07" db="EMBL/GenBank/DDBJ databases">
        <title>Pervasive Adenine N6-methylation of Active Genes in Fungi.</title>
        <authorList>
            <consortium name="DOE Joint Genome Institute"/>
            <person name="Mondo S.J."/>
            <person name="Dannebaum R.O."/>
            <person name="Kuo R.C."/>
            <person name="Labutti K."/>
            <person name="Haridas S."/>
            <person name="Kuo A."/>
            <person name="Salamov A."/>
            <person name="Ahrendt S.R."/>
            <person name="Lipzen A."/>
            <person name="Sullivan W."/>
            <person name="Andreopoulos W.B."/>
            <person name="Clum A."/>
            <person name="Lindquist E."/>
            <person name="Daum C."/>
            <person name="Ramamoorthy G.K."/>
            <person name="Gryganskyi A."/>
            <person name="Culley D."/>
            <person name="Magnuson J.K."/>
            <person name="James T.Y."/>
            <person name="O'Malley M.A."/>
            <person name="Stajich J.E."/>
            <person name="Spatafora J.W."/>
            <person name="Visel A."/>
            <person name="Grigoriev I.V."/>
        </authorList>
    </citation>
    <scope>NUCLEOTIDE SEQUENCE [LARGE SCALE GENOMIC DNA]</scope>
    <source>
        <strain evidence="2 3">NRRL 3116</strain>
    </source>
</reference>
<feature type="compositionally biased region" description="Low complexity" evidence="1">
    <location>
        <begin position="243"/>
        <end position="253"/>
    </location>
</feature>
<dbReference type="OrthoDB" id="10039566at2759"/>
<dbReference type="GeneID" id="33571443"/>
<keyword evidence="3" id="KW-1185">Reference proteome</keyword>
<dbReference type="RefSeq" id="XP_021885839.1">
    <property type="nucleotide sequence ID" value="XM_022029600.1"/>
</dbReference>
<evidence type="ECO:0000313" key="3">
    <source>
        <dbReference type="Proteomes" id="UP000193648"/>
    </source>
</evidence>
<dbReference type="Proteomes" id="UP000193648">
    <property type="component" value="Unassembled WGS sequence"/>
</dbReference>